<dbReference type="OrthoDB" id="150993at2"/>
<gene>
    <name evidence="1" type="ORF">SV7mr_14550</name>
</gene>
<dbReference type="Pfam" id="PF09844">
    <property type="entry name" value="DUF2071"/>
    <property type="match status" value="1"/>
</dbReference>
<evidence type="ECO:0000313" key="1">
    <source>
        <dbReference type="EMBL" id="QDT58953.1"/>
    </source>
</evidence>
<evidence type="ECO:0000313" key="2">
    <source>
        <dbReference type="Proteomes" id="UP000315003"/>
    </source>
</evidence>
<sequence>MKWFTSSFLSAHWKHLVFANYVVAPDKLSPYVPEGTEIDPSSDNVYVSLVAFLFEKTKVIGLPAIGNRHFEEVNLRFYVTPKHDRSIRAVTFIKEIVPSRLIPLVANSLFNENYVSMPMSHDMDDNRIDYRWGDDDEYRIQFTLDQTPSIPEPGSVEEFITEHYWGYAIGKRRTLEYEVKHPQWPCSRVEDYQIDVDFGKLYGDDFQFLNQQDPEHVFYAPGSHVTVSFPGTLQRTS</sequence>
<dbReference type="PANTHER" id="PTHR39186">
    <property type="entry name" value="DUF2071 FAMILY PROTEIN"/>
    <property type="match status" value="1"/>
</dbReference>
<proteinExistence type="predicted"/>
<keyword evidence="2" id="KW-1185">Reference proteome</keyword>
<name>A0A517SS89_9BACT</name>
<dbReference type="PANTHER" id="PTHR39186:SF1">
    <property type="entry name" value="DUF2071 DOMAIN-CONTAINING PROTEIN"/>
    <property type="match status" value="1"/>
</dbReference>
<dbReference type="AlphaFoldDB" id="A0A517SS89"/>
<protein>
    <recommendedName>
        <fullName evidence="3">DUF2071 domain-containing protein</fullName>
    </recommendedName>
</protein>
<dbReference type="InterPro" id="IPR018644">
    <property type="entry name" value="DUF2071"/>
</dbReference>
<organism evidence="1 2">
    <name type="scientific">Stieleria bergensis</name>
    <dbReference type="NCBI Taxonomy" id="2528025"/>
    <lineage>
        <taxon>Bacteria</taxon>
        <taxon>Pseudomonadati</taxon>
        <taxon>Planctomycetota</taxon>
        <taxon>Planctomycetia</taxon>
        <taxon>Pirellulales</taxon>
        <taxon>Pirellulaceae</taxon>
        <taxon>Stieleria</taxon>
    </lineage>
</organism>
<accession>A0A517SS89</accession>
<dbReference type="Proteomes" id="UP000315003">
    <property type="component" value="Chromosome"/>
</dbReference>
<dbReference type="EMBL" id="CP036272">
    <property type="protein sequence ID" value="QDT58953.1"/>
    <property type="molecule type" value="Genomic_DNA"/>
</dbReference>
<reference evidence="1 2" key="1">
    <citation type="submission" date="2019-02" db="EMBL/GenBank/DDBJ databases">
        <title>Deep-cultivation of Planctomycetes and their phenomic and genomic characterization uncovers novel biology.</title>
        <authorList>
            <person name="Wiegand S."/>
            <person name="Jogler M."/>
            <person name="Boedeker C."/>
            <person name="Pinto D."/>
            <person name="Vollmers J."/>
            <person name="Rivas-Marin E."/>
            <person name="Kohn T."/>
            <person name="Peeters S.H."/>
            <person name="Heuer A."/>
            <person name="Rast P."/>
            <person name="Oberbeckmann S."/>
            <person name="Bunk B."/>
            <person name="Jeske O."/>
            <person name="Meyerdierks A."/>
            <person name="Storesund J.E."/>
            <person name="Kallscheuer N."/>
            <person name="Luecker S."/>
            <person name="Lage O.M."/>
            <person name="Pohl T."/>
            <person name="Merkel B.J."/>
            <person name="Hornburger P."/>
            <person name="Mueller R.-W."/>
            <person name="Bruemmer F."/>
            <person name="Labrenz M."/>
            <person name="Spormann A.M."/>
            <person name="Op den Camp H."/>
            <person name="Overmann J."/>
            <person name="Amann R."/>
            <person name="Jetten M.S.M."/>
            <person name="Mascher T."/>
            <person name="Medema M.H."/>
            <person name="Devos D.P."/>
            <person name="Kaster A.-K."/>
            <person name="Ovreas L."/>
            <person name="Rohde M."/>
            <person name="Galperin M.Y."/>
            <person name="Jogler C."/>
        </authorList>
    </citation>
    <scope>NUCLEOTIDE SEQUENCE [LARGE SCALE GENOMIC DNA]</scope>
    <source>
        <strain evidence="1 2">SV_7m_r</strain>
    </source>
</reference>
<evidence type="ECO:0008006" key="3">
    <source>
        <dbReference type="Google" id="ProtNLM"/>
    </source>
</evidence>
<dbReference type="RefSeq" id="WP_145270487.1">
    <property type="nucleotide sequence ID" value="NZ_CP036272.1"/>
</dbReference>